<evidence type="ECO:0000313" key="13">
    <source>
        <dbReference type="EMBL" id="KAF9680160.1"/>
    </source>
</evidence>
<feature type="region of interest" description="Disordered" evidence="10">
    <location>
        <begin position="825"/>
        <end position="847"/>
    </location>
</feature>
<feature type="transmembrane region" description="Helical" evidence="11">
    <location>
        <begin position="1258"/>
        <end position="1286"/>
    </location>
</feature>
<dbReference type="GO" id="GO:0140359">
    <property type="term" value="F:ABC-type transporter activity"/>
    <property type="evidence" value="ECO:0007669"/>
    <property type="project" value="InterPro"/>
</dbReference>
<keyword evidence="6" id="KW-0547">Nucleotide-binding</keyword>
<dbReference type="GO" id="GO:0005524">
    <property type="term" value="F:ATP binding"/>
    <property type="evidence" value="ECO:0007669"/>
    <property type="project" value="UniProtKB-KW"/>
</dbReference>
<dbReference type="OrthoDB" id="66620at2759"/>
<feature type="transmembrane region" description="Helical" evidence="11">
    <location>
        <begin position="599"/>
        <end position="622"/>
    </location>
</feature>
<feature type="transmembrane region" description="Helical" evidence="11">
    <location>
        <begin position="1306"/>
        <end position="1329"/>
    </location>
</feature>
<feature type="domain" description="ABC transporter" evidence="12">
    <location>
        <begin position="891"/>
        <end position="1135"/>
    </location>
</feature>
<feature type="transmembrane region" description="Helical" evidence="11">
    <location>
        <begin position="1371"/>
        <end position="1391"/>
    </location>
</feature>
<feature type="transmembrane region" description="Helical" evidence="11">
    <location>
        <begin position="1341"/>
        <end position="1365"/>
    </location>
</feature>
<keyword evidence="7" id="KW-0067">ATP-binding</keyword>
<dbReference type="CDD" id="cd03232">
    <property type="entry name" value="ABCG_PDR_domain2"/>
    <property type="match status" value="1"/>
</dbReference>
<evidence type="ECO:0000256" key="4">
    <source>
        <dbReference type="ARBA" id="ARBA00022692"/>
    </source>
</evidence>
<dbReference type="InterPro" id="IPR029481">
    <property type="entry name" value="ABC_trans_N"/>
</dbReference>
<feature type="transmembrane region" description="Helical" evidence="11">
    <location>
        <begin position="1228"/>
        <end position="1246"/>
    </location>
</feature>
<dbReference type="SUPFAM" id="SSF52540">
    <property type="entry name" value="P-loop containing nucleoside triphosphate hydrolases"/>
    <property type="match status" value="2"/>
</dbReference>
<dbReference type="Pfam" id="PF01061">
    <property type="entry name" value="ABC2_membrane"/>
    <property type="match status" value="2"/>
</dbReference>
<dbReference type="Pfam" id="PF19055">
    <property type="entry name" value="ABC2_membrane_7"/>
    <property type="match status" value="1"/>
</dbReference>
<feature type="transmembrane region" description="Helical" evidence="11">
    <location>
        <begin position="563"/>
        <end position="584"/>
    </location>
</feature>
<comment type="caution">
    <text evidence="13">The sequence shown here is derived from an EMBL/GenBank/DDBJ whole genome shotgun (WGS) entry which is preliminary data.</text>
</comment>
<proteinExistence type="inferred from homology"/>
<evidence type="ECO:0000256" key="2">
    <source>
        <dbReference type="ARBA" id="ARBA00006012"/>
    </source>
</evidence>
<evidence type="ECO:0000256" key="11">
    <source>
        <dbReference type="SAM" id="Phobius"/>
    </source>
</evidence>
<feature type="transmembrane region" description="Helical" evidence="11">
    <location>
        <begin position="1398"/>
        <end position="1417"/>
    </location>
</feature>
<accession>A0A835JZ34</accession>
<dbReference type="InterPro" id="IPR013525">
    <property type="entry name" value="ABC2_TM"/>
</dbReference>
<evidence type="ECO:0000256" key="1">
    <source>
        <dbReference type="ARBA" id="ARBA00004141"/>
    </source>
</evidence>
<dbReference type="InterPro" id="IPR027417">
    <property type="entry name" value="P-loop_NTPase"/>
</dbReference>
<feature type="transmembrane region" description="Helical" evidence="11">
    <location>
        <begin position="707"/>
        <end position="729"/>
    </location>
</feature>
<dbReference type="InterPro" id="IPR013581">
    <property type="entry name" value="PDR_assoc"/>
</dbReference>
<evidence type="ECO:0000313" key="14">
    <source>
        <dbReference type="Proteomes" id="UP000657918"/>
    </source>
</evidence>
<dbReference type="EMBL" id="JADGMS010000006">
    <property type="protein sequence ID" value="KAF9680160.1"/>
    <property type="molecule type" value="Genomic_DNA"/>
</dbReference>
<reference evidence="13 14" key="1">
    <citation type="submission" date="2020-10" db="EMBL/GenBank/DDBJ databases">
        <title>Plant Genome Project.</title>
        <authorList>
            <person name="Zhang R.-G."/>
        </authorList>
    </citation>
    <scope>NUCLEOTIDE SEQUENCE [LARGE SCALE GENOMIC DNA]</scope>
    <source>
        <strain evidence="13">FAFU-HL-1</strain>
        <tissue evidence="13">Leaf</tissue>
    </source>
</reference>
<comment type="similarity">
    <text evidence="2">Belongs to the ABC transporter superfamily. ABCG family. PDR (TC 3.A.1.205) subfamily.</text>
</comment>
<dbReference type="GO" id="GO:0016887">
    <property type="term" value="F:ATP hydrolysis activity"/>
    <property type="evidence" value="ECO:0007669"/>
    <property type="project" value="InterPro"/>
</dbReference>
<keyword evidence="14" id="KW-1185">Reference proteome</keyword>
<dbReference type="Pfam" id="PF08370">
    <property type="entry name" value="PDR_assoc"/>
    <property type="match status" value="1"/>
</dbReference>
<dbReference type="SMART" id="SM00382">
    <property type="entry name" value="AAA"/>
    <property type="match status" value="2"/>
</dbReference>
<dbReference type="PROSITE" id="PS50893">
    <property type="entry name" value="ABC_TRANSPORTER_2"/>
    <property type="match status" value="2"/>
</dbReference>
<keyword evidence="8 11" id="KW-1133">Transmembrane helix</keyword>
<evidence type="ECO:0000256" key="9">
    <source>
        <dbReference type="ARBA" id="ARBA00023136"/>
    </source>
</evidence>
<keyword evidence="3" id="KW-0813">Transport</keyword>
<evidence type="ECO:0000256" key="7">
    <source>
        <dbReference type="ARBA" id="ARBA00022840"/>
    </source>
</evidence>
<organism evidence="13 14">
    <name type="scientific">Salix dunnii</name>
    <dbReference type="NCBI Taxonomy" id="1413687"/>
    <lineage>
        <taxon>Eukaryota</taxon>
        <taxon>Viridiplantae</taxon>
        <taxon>Streptophyta</taxon>
        <taxon>Embryophyta</taxon>
        <taxon>Tracheophyta</taxon>
        <taxon>Spermatophyta</taxon>
        <taxon>Magnoliopsida</taxon>
        <taxon>eudicotyledons</taxon>
        <taxon>Gunneridae</taxon>
        <taxon>Pentapetalae</taxon>
        <taxon>rosids</taxon>
        <taxon>fabids</taxon>
        <taxon>Malpighiales</taxon>
        <taxon>Salicaceae</taxon>
        <taxon>Saliceae</taxon>
        <taxon>Salix</taxon>
    </lineage>
</organism>
<dbReference type="Pfam" id="PF14510">
    <property type="entry name" value="ABC_trans_N"/>
    <property type="match status" value="1"/>
</dbReference>
<evidence type="ECO:0000256" key="8">
    <source>
        <dbReference type="ARBA" id="ARBA00022989"/>
    </source>
</evidence>
<evidence type="ECO:0000259" key="12">
    <source>
        <dbReference type="PROSITE" id="PS50893"/>
    </source>
</evidence>
<dbReference type="Gene3D" id="3.40.50.300">
    <property type="entry name" value="P-loop containing nucleotide triphosphate hydrolases"/>
    <property type="match status" value="2"/>
</dbReference>
<keyword evidence="5" id="KW-0677">Repeat</keyword>
<dbReference type="InterPro" id="IPR043926">
    <property type="entry name" value="ABCG_dom"/>
</dbReference>
<feature type="transmembrane region" description="Helical" evidence="11">
    <location>
        <begin position="682"/>
        <end position="701"/>
    </location>
</feature>
<feature type="transmembrane region" description="Helical" evidence="11">
    <location>
        <begin position="787"/>
        <end position="814"/>
    </location>
</feature>
<dbReference type="FunFam" id="3.40.50.300:FF:000059">
    <property type="entry name" value="ABC transporter G family member 40"/>
    <property type="match status" value="1"/>
</dbReference>
<dbReference type="Pfam" id="PF00005">
    <property type="entry name" value="ABC_tran"/>
    <property type="match status" value="2"/>
</dbReference>
<dbReference type="GO" id="GO:0016020">
    <property type="term" value="C:membrane"/>
    <property type="evidence" value="ECO:0007669"/>
    <property type="project" value="UniProtKB-SubCell"/>
</dbReference>
<gene>
    <name evidence="13" type="ORF">SADUNF_Sadunf06G0092200</name>
</gene>
<evidence type="ECO:0000256" key="6">
    <source>
        <dbReference type="ARBA" id="ARBA00022741"/>
    </source>
</evidence>
<evidence type="ECO:0000256" key="5">
    <source>
        <dbReference type="ARBA" id="ARBA00022737"/>
    </source>
</evidence>
<feature type="domain" description="ABC transporter" evidence="12">
    <location>
        <begin position="174"/>
        <end position="467"/>
    </location>
</feature>
<dbReference type="InterPro" id="IPR034003">
    <property type="entry name" value="ABCG_PDR_2"/>
</dbReference>
<dbReference type="PANTHER" id="PTHR48040:SF42">
    <property type="entry name" value="ABC TRANSPORTER DOMAIN-CONTAINING PROTEIN"/>
    <property type="match status" value="1"/>
</dbReference>
<keyword evidence="9 11" id="KW-0472">Membrane</keyword>
<comment type="subcellular location">
    <subcellularLocation>
        <location evidence="1">Membrane</location>
        <topology evidence="1">Multi-pass membrane protein</topology>
    </subcellularLocation>
</comment>
<protein>
    <recommendedName>
        <fullName evidence="12">ABC transporter domain-containing protein</fullName>
    </recommendedName>
</protein>
<dbReference type="InterPro" id="IPR003593">
    <property type="entry name" value="AAA+_ATPase"/>
</dbReference>
<dbReference type="PANTHER" id="PTHR48040">
    <property type="entry name" value="PLEIOTROPIC DRUG RESISTANCE PROTEIN 1-LIKE ISOFORM X1"/>
    <property type="match status" value="1"/>
</dbReference>
<name>A0A835JZ34_9ROSI</name>
<keyword evidence="4 11" id="KW-0812">Transmembrane</keyword>
<feature type="transmembrane region" description="Helical" evidence="11">
    <location>
        <begin position="1453"/>
        <end position="1476"/>
    </location>
</feature>
<evidence type="ECO:0000256" key="10">
    <source>
        <dbReference type="SAM" id="MobiDB-lite"/>
    </source>
</evidence>
<dbReference type="FunFam" id="3.40.50.300:FF:000179">
    <property type="entry name" value="ABC transporter G family member 34"/>
    <property type="match status" value="1"/>
</dbReference>
<dbReference type="Proteomes" id="UP000657918">
    <property type="component" value="Unassembled WGS sequence"/>
</dbReference>
<dbReference type="InterPro" id="IPR003439">
    <property type="entry name" value="ABC_transporter-like_ATP-bd"/>
</dbReference>
<evidence type="ECO:0000256" key="3">
    <source>
        <dbReference type="ARBA" id="ARBA00022448"/>
    </source>
</evidence>
<sequence>MAAVLAGDDLARSMSSSGRGSFSYRSWASASIREAWTAPVDVFSQNSGRRQQLMDDEEELRWAAIERLPTYDRMRKGMLRQVLDNGRIVQSEVDVTRLGMQDKKQLMENILKIVEEDNEKFLRRVKDRTDRVGIEIPKIEVRFEHLSVEGEVFVGSRALPTLFNATLNALESIIGLIGLTPSKKRTIQILQDISGIVKPSRMALLLGPPSSGKTTMLMALAGKLHRDLRSSGKITYCGHELKEFVPQRSCAYISQHDLHYGEMTVRETLDFSGRCLGVGTRYELLTELSRREKEAGIKPDPEIDAFMKATAMSGQEHSLITDYTLKVWLLSAFKVGPFILGLDICADILVGNDMRRGISGGQKKRVTTDASCKLNAGEMLVGPAKVLLMDEISTGLDSATTFQICKFMRQMVHTMDVTMIVSLLQPAPETFVLFDDVILLSEGQIVYQGPREHVLEFFEHMGFRCPDRKGAADFLQEVTSKKDQEQYWFRKNQPYRFISVAEFVRGFNSFHVGQQLASDLRTPYDKSRAHPAALVTEKYGISNWELFRACFSREWLLMKRNSFLYIFKTTQITIMSIIAFTVFFRTKMEVGTVIGGQKYFGALFFSLVNVMFNGMAELAMTVFRLPVFYKQRDFLFFPAWAFGLPIWVLRIPLSLMESGIWIILTYYTIGFAPSASRFFRQFLAFFGIHQMALALFRFIAAVGRTQVVANTLGTFTLLLVFVLGGFIVAKDDIMPWMIWGYYSSPMMYGQNAIVMNEFLDERWSVNNTEPSVGIVLLKARGFFTKDYWFWICIGALFGFSLLFNVLFIVALTYLNPLGDSKAVTVSDDEKKKKKKKKSSPGRQRAGIDMATRNSAEIGAEIGGAVNNSTRRGMVLPFQPLSLAFNHVNYYVDMPDEMRSQGIDEDRLQLLRDVSGAFRPGVLTALVGVSGAGKTTLMDVLAGRKTGGYIEGSINISGYPKNQETFARVTGYCEQNDIHSPRVTVYESLLYSAWLRLSKDIDTKTRKMFVEEVMELVELTPLRDALVGLPGLDGLSTEQRKRLTIAVELVANPSIIFMDEPTSGLDARAAAIVMRTVRNTVDTGRTVVCTIHQPSIDIFEAFDELLLMKRGGQVIYAGSLGHRSDKLIEYFEAVPGVPKIKDAYNPATWMLEISAPSMEAQLDIDFAEHYANSSLYQRNQELIKDLSTPAPGSKDLYFPTQYSQTFLTQCKACFWKQHWSYWRNPRYNAIRLFMTLAIGFIFGLIFWDKGQKTSTQQELLNVFGAMYAAVLFLGATNAAAVQSIIAIERTVFYRERAAGMYSPMPYAFAQVAIEAIYVAIQTIVYSILLFSMMGFEWTVTKFLWFYYFIFMCFIYFTLFGMMVVALTPAPQIGAICMSFFTSFWNLFSGFLLPRPLIPIWWRWYYWCSPVAWTLYGLVTSQVGENTNEIEIPGQIEKEAIKVFLKGYVGFEYDFLPFVAAAHVGWVVLFFFMFSYGIKFLNFQKR</sequence>